<feature type="region of interest" description="Disordered" evidence="3">
    <location>
        <begin position="1"/>
        <end position="59"/>
    </location>
</feature>
<evidence type="ECO:0000256" key="2">
    <source>
        <dbReference type="PROSITE-ProRule" id="PRU00401"/>
    </source>
</evidence>
<evidence type="ECO:0000313" key="4">
    <source>
        <dbReference type="EMBL" id="RSH80359.1"/>
    </source>
</evidence>
<organism evidence="4 5">
    <name type="scientific">Apiotrichum porosum</name>
    <dbReference type="NCBI Taxonomy" id="105984"/>
    <lineage>
        <taxon>Eukaryota</taxon>
        <taxon>Fungi</taxon>
        <taxon>Dikarya</taxon>
        <taxon>Basidiomycota</taxon>
        <taxon>Agaricomycotina</taxon>
        <taxon>Tremellomycetes</taxon>
        <taxon>Trichosporonales</taxon>
        <taxon>Trichosporonaceae</taxon>
        <taxon>Apiotrichum</taxon>
    </lineage>
</organism>
<dbReference type="SMART" id="SM00707">
    <property type="entry name" value="RPEL"/>
    <property type="match status" value="2"/>
</dbReference>
<dbReference type="AlphaFoldDB" id="A0A427XN61"/>
<evidence type="ECO:0000313" key="5">
    <source>
        <dbReference type="Proteomes" id="UP000279236"/>
    </source>
</evidence>
<dbReference type="PROSITE" id="PS51073">
    <property type="entry name" value="RPEL"/>
    <property type="match status" value="1"/>
</dbReference>
<evidence type="ECO:0008006" key="6">
    <source>
        <dbReference type="Google" id="ProtNLM"/>
    </source>
</evidence>
<reference evidence="4 5" key="1">
    <citation type="submission" date="2018-11" db="EMBL/GenBank/DDBJ databases">
        <title>Genome sequence of Apiotrichum porosum DSM 27194.</title>
        <authorList>
            <person name="Aliyu H."/>
            <person name="Gorte O."/>
            <person name="Ochsenreither K."/>
        </authorList>
    </citation>
    <scope>NUCLEOTIDE SEQUENCE [LARGE SCALE GENOMIC DNA]</scope>
    <source>
        <strain evidence="4 5">DSM 27194</strain>
    </source>
</reference>
<dbReference type="InterPro" id="IPR004018">
    <property type="entry name" value="RPEL_repeat"/>
</dbReference>
<sequence length="110" mass="11698">MAHPSPSISIPTKADDGVDRAPDLSPTSPVDRKRMDSLLANRATPGDLQNKGILKGAPNDSLAARKMSLEKSMLEDRLDKELAARPTADELIKKGILNPNETPANASTAV</sequence>
<name>A0A427XN61_9TREE</name>
<feature type="compositionally biased region" description="Basic and acidic residues" evidence="3">
    <location>
        <begin position="13"/>
        <end position="22"/>
    </location>
</feature>
<dbReference type="EMBL" id="RSCE01000008">
    <property type="protein sequence ID" value="RSH80359.1"/>
    <property type="molecule type" value="Genomic_DNA"/>
</dbReference>
<proteinExistence type="predicted"/>
<comment type="caution">
    <text evidence="4">The sequence shown here is derived from an EMBL/GenBank/DDBJ whole genome shotgun (WGS) entry which is preliminary data.</text>
</comment>
<gene>
    <name evidence="4" type="ORF">EHS24_008935</name>
</gene>
<feature type="repeat" description="RPEL" evidence="2">
    <location>
        <begin position="76"/>
        <end position="101"/>
    </location>
</feature>
<feature type="compositionally biased region" description="Polar residues" evidence="3">
    <location>
        <begin position="1"/>
        <end position="10"/>
    </location>
</feature>
<dbReference type="STRING" id="105984.A0A427XN61"/>
<evidence type="ECO:0000256" key="3">
    <source>
        <dbReference type="SAM" id="MobiDB-lite"/>
    </source>
</evidence>
<keyword evidence="1" id="KW-0677">Repeat</keyword>
<dbReference type="Pfam" id="PF02755">
    <property type="entry name" value="RPEL"/>
    <property type="match status" value="1"/>
</dbReference>
<keyword evidence="5" id="KW-1185">Reference proteome</keyword>
<dbReference type="OrthoDB" id="197676at2759"/>
<protein>
    <recommendedName>
        <fullName evidence="6">RPEL repeat protein</fullName>
    </recommendedName>
</protein>
<dbReference type="GeneID" id="39593478"/>
<dbReference type="Proteomes" id="UP000279236">
    <property type="component" value="Unassembled WGS sequence"/>
</dbReference>
<dbReference type="RefSeq" id="XP_028475306.1">
    <property type="nucleotide sequence ID" value="XM_028624234.1"/>
</dbReference>
<evidence type="ECO:0000256" key="1">
    <source>
        <dbReference type="ARBA" id="ARBA00022737"/>
    </source>
</evidence>
<dbReference type="Gene3D" id="6.10.150.10">
    <property type="match status" value="1"/>
</dbReference>
<accession>A0A427XN61</accession>